<evidence type="ECO:0000256" key="6">
    <source>
        <dbReference type="ARBA" id="ARBA00022741"/>
    </source>
</evidence>
<dbReference type="GO" id="GO:0006750">
    <property type="term" value="P:glutathione biosynthetic process"/>
    <property type="evidence" value="ECO:0007669"/>
    <property type="project" value="UniProtKB-UniRule"/>
</dbReference>
<dbReference type="AlphaFoldDB" id="I2CPA3"/>
<evidence type="ECO:0000256" key="9">
    <source>
        <dbReference type="ARBA" id="ARBA00032122"/>
    </source>
</evidence>
<keyword evidence="7 10" id="KW-0067">ATP-binding</keyword>
<dbReference type="Pfam" id="PF03074">
    <property type="entry name" value="GCS"/>
    <property type="match status" value="1"/>
</dbReference>
<feature type="region of interest" description="Disordered" evidence="11">
    <location>
        <begin position="169"/>
        <end position="190"/>
    </location>
</feature>
<dbReference type="EMBL" id="JU965593">
    <property type="protein sequence ID" value="AFJ68736.1"/>
    <property type="molecule type" value="mRNA"/>
</dbReference>
<dbReference type="GO" id="GO:0004357">
    <property type="term" value="F:glutamate-cysteine ligase activity"/>
    <property type="evidence" value="ECO:0007669"/>
    <property type="project" value="UniProtKB-UniRule"/>
</dbReference>
<evidence type="ECO:0000256" key="1">
    <source>
        <dbReference type="ARBA" id="ARBA00005006"/>
    </source>
</evidence>
<accession>I2CPA3</accession>
<dbReference type="InterPro" id="IPR014746">
    <property type="entry name" value="Gln_synth/guanido_kin_cat_dom"/>
</dbReference>
<feature type="region of interest" description="Disordered" evidence="11">
    <location>
        <begin position="356"/>
        <end position="399"/>
    </location>
</feature>
<dbReference type="Gene3D" id="1.10.8.960">
    <property type="match status" value="1"/>
</dbReference>
<evidence type="ECO:0000256" key="10">
    <source>
        <dbReference type="RuleBase" id="RU367135"/>
    </source>
</evidence>
<evidence type="ECO:0000256" key="8">
    <source>
        <dbReference type="ARBA" id="ARBA00030585"/>
    </source>
</evidence>
<keyword evidence="4 10" id="KW-0436">Ligase</keyword>
<sequence length="399" mass="45524">KKTRAVSAIDRYNDIHCEVDEELESLLLAGGVDRALSRHISHLFVRDPLVIFDDAIAVDDARTTEHFENIQSTNWQTVRWKPPPQKTNPDDPHIGWRTEFRSMEIQLTDFENAAFTVFVILLTRVVLTFDLSLYLPLSKVDDNMRKAHERDSVLKEKFWFRKHLAPPLPSAAASEKSENPDPPENPDKAFEGAQKAGFVASSSCQDHIWQGTADEYELMSVEEILNGKGDYFLGLIPLCHMYLDYIGCDRETFRRVSLYLDFIGRRGSGETMTTAAWMRKVVQQHPEYQQDSVVTPSIAYDLMMECKRIGEGRLQCPDLLGNVKIDPIFPGEAYDVYLSGNKMGNRERSELLRAYRRREPFQTHKEGGKGRKDGAQKGKDGGDGKGESESHDEFFHYKA</sequence>
<dbReference type="GO" id="GO:0005524">
    <property type="term" value="F:ATP binding"/>
    <property type="evidence" value="ECO:0007669"/>
    <property type="project" value="UniProtKB-UniRule"/>
</dbReference>
<dbReference type="Gene3D" id="3.30.590.50">
    <property type="match status" value="1"/>
</dbReference>
<evidence type="ECO:0000256" key="3">
    <source>
        <dbReference type="ARBA" id="ARBA00012220"/>
    </source>
</evidence>
<reference evidence="12" key="1">
    <citation type="journal article" date="2012" name="Bioengineered">
        <title>Additional insights into the genome of the oleaginous model alga Nannochloropsis gaditana.</title>
        <authorList>
            <person name="Jinkerson R.E."/>
            <person name="Radakovits R."/>
            <person name="Posewitz M.C."/>
        </authorList>
    </citation>
    <scope>NUCLEOTIDE SEQUENCE</scope>
    <source>
        <strain evidence="12">CCMP526</strain>
    </source>
</reference>
<dbReference type="EC" id="6.3.2.2" evidence="3 10"/>
<comment type="pathway">
    <text evidence="1 10">Sulfur metabolism; glutathione biosynthesis; glutathione from L-cysteine and L-glutamate: step 1/2.</text>
</comment>
<dbReference type="PANTHER" id="PTHR11164">
    <property type="entry name" value="GLUTAMATE CYSTEINE LIGASE"/>
    <property type="match status" value="1"/>
</dbReference>
<comment type="similarity">
    <text evidence="2 10">Belongs to the glutamate--cysteine ligase type 3 family.</text>
</comment>
<dbReference type="SUPFAM" id="SSF55931">
    <property type="entry name" value="Glutamine synthetase/guanido kinase"/>
    <property type="match status" value="1"/>
</dbReference>
<reference evidence="12" key="2">
    <citation type="journal article" date="2012" name="Nat. Commun.">
        <title>Draft genome sequence and genetic transformation of the oleaginous alga Nannochloropis gaditana.</title>
        <authorList>
            <person name="Radakovits R."/>
            <person name="Jinkerson R.E."/>
            <person name="Fuerstenberg S.I."/>
            <person name="Tae H."/>
            <person name="Settlage R.E."/>
            <person name="Boore J.L."/>
            <person name="Posewitz M.C."/>
        </authorList>
    </citation>
    <scope>NUCLEOTIDE SEQUENCE</scope>
    <source>
        <strain evidence="12">CCMP526</strain>
    </source>
</reference>
<comment type="catalytic activity">
    <reaction evidence="10">
        <text>L-cysteine + L-glutamate + ATP = gamma-L-glutamyl-L-cysteine + ADP + phosphate + H(+)</text>
        <dbReference type="Rhea" id="RHEA:13285"/>
        <dbReference type="ChEBI" id="CHEBI:15378"/>
        <dbReference type="ChEBI" id="CHEBI:29985"/>
        <dbReference type="ChEBI" id="CHEBI:30616"/>
        <dbReference type="ChEBI" id="CHEBI:35235"/>
        <dbReference type="ChEBI" id="CHEBI:43474"/>
        <dbReference type="ChEBI" id="CHEBI:58173"/>
        <dbReference type="ChEBI" id="CHEBI:456216"/>
        <dbReference type="EC" id="6.3.2.2"/>
    </reaction>
</comment>
<feature type="compositionally biased region" description="Basic and acidic residues" evidence="11">
    <location>
        <begin position="175"/>
        <end position="190"/>
    </location>
</feature>
<gene>
    <name evidence="12" type="ORF">NGATSA_3014200</name>
</gene>
<keyword evidence="6 10" id="KW-0547">Nucleotide-binding</keyword>
<dbReference type="PANTHER" id="PTHR11164:SF0">
    <property type="entry name" value="GLUTAMATE--CYSTEINE LIGASE CATALYTIC SUBUNIT"/>
    <property type="match status" value="1"/>
</dbReference>
<evidence type="ECO:0000256" key="11">
    <source>
        <dbReference type="SAM" id="MobiDB-lite"/>
    </source>
</evidence>
<dbReference type="UniPathway" id="UPA00142">
    <property type="reaction ID" value="UER00209"/>
</dbReference>
<evidence type="ECO:0000313" key="12">
    <source>
        <dbReference type="EMBL" id="AFJ68736.1"/>
    </source>
</evidence>
<proteinExistence type="evidence at transcript level"/>
<evidence type="ECO:0000256" key="5">
    <source>
        <dbReference type="ARBA" id="ARBA00022684"/>
    </source>
</evidence>
<evidence type="ECO:0000256" key="7">
    <source>
        <dbReference type="ARBA" id="ARBA00022840"/>
    </source>
</evidence>
<evidence type="ECO:0000256" key="4">
    <source>
        <dbReference type="ARBA" id="ARBA00022598"/>
    </source>
</evidence>
<feature type="non-terminal residue" evidence="12">
    <location>
        <position position="1"/>
    </location>
</feature>
<organism evidence="12">
    <name type="scientific">Nannochloropsis gaditana (strain CCMP526)</name>
    <name type="common">Green microalga</name>
    <name type="synonym">Microchloropsis gaditana</name>
    <dbReference type="NCBI Taxonomy" id="1093141"/>
    <lineage>
        <taxon>Eukaryota</taxon>
        <taxon>Sar</taxon>
        <taxon>Stramenopiles</taxon>
        <taxon>Ochrophyta</taxon>
        <taxon>Eustigmatophyceae</taxon>
        <taxon>Eustigmatales</taxon>
        <taxon>Monodopsidaceae</taxon>
        <taxon>Nannochloropsis</taxon>
    </lineage>
</organism>
<protein>
    <recommendedName>
        <fullName evidence="3 10">Glutamate--cysteine ligase</fullName>
        <ecNumber evidence="3 10">6.3.2.2</ecNumber>
    </recommendedName>
    <alternativeName>
        <fullName evidence="9 10">Gamma-ECS</fullName>
    </alternativeName>
    <alternativeName>
        <fullName evidence="8 10">Gamma-glutamylcysteine synthetase</fullName>
    </alternativeName>
</protein>
<keyword evidence="5 10" id="KW-0317">Glutathione biosynthesis</keyword>
<evidence type="ECO:0000256" key="2">
    <source>
        <dbReference type="ARBA" id="ARBA00008100"/>
    </source>
</evidence>
<name>I2CPA3_NANGC</name>
<dbReference type="InterPro" id="IPR004308">
    <property type="entry name" value="GCS"/>
</dbReference>